<evidence type="ECO:0000259" key="9">
    <source>
        <dbReference type="Pfam" id="PF00007"/>
    </source>
</evidence>
<evidence type="ECO:0000313" key="11">
    <source>
        <dbReference type="EMBL" id="ADM15038.1"/>
    </source>
</evidence>
<comment type="subcellular location">
    <subcellularLocation>
        <location evidence="2">Secreted</location>
    </subcellularLocation>
</comment>
<evidence type="ECO:0000256" key="6">
    <source>
        <dbReference type="ARBA" id="ARBA00022702"/>
    </source>
</evidence>
<evidence type="ECO:0000313" key="12">
    <source>
        <dbReference type="Ensembl" id="ENSGMOP00000005788.2"/>
    </source>
</evidence>
<dbReference type="SUPFAM" id="SSF57501">
    <property type="entry name" value="Cystine-knot cytokines"/>
    <property type="match status" value="1"/>
</dbReference>
<dbReference type="GO" id="GO:0007186">
    <property type="term" value="P:G protein-coupled receptor signaling pathway"/>
    <property type="evidence" value="ECO:0007669"/>
    <property type="project" value="TreeGrafter"/>
</dbReference>
<dbReference type="Gene3D" id="2.10.90.10">
    <property type="entry name" value="Cystine-knot cytokines"/>
    <property type="match status" value="1"/>
</dbReference>
<reference evidence="11" key="2">
    <citation type="submission" date="2010-07" db="EMBL/GenBank/DDBJ databases">
        <title>Development of molecular tools to study the expression of the most important genes involved in final oocyte maturation of Atlantic cod (Gadus morhua).</title>
        <authorList>
            <person name="Mittelholzer C."/>
            <person name="Andersson E."/>
            <person name="Taranger G.L."/>
            <person name="Karlsen O."/>
            <person name="Norberg B."/>
        </authorList>
    </citation>
    <scope>NUCLEOTIDE SEQUENCE</scope>
</reference>
<dbReference type="GO" id="GO:0005737">
    <property type="term" value="C:cytoplasm"/>
    <property type="evidence" value="ECO:0007669"/>
    <property type="project" value="TreeGrafter"/>
</dbReference>
<proteinExistence type="evidence at transcript level"/>
<evidence type="ECO:0000256" key="3">
    <source>
        <dbReference type="ARBA" id="ARBA00006552"/>
    </source>
</evidence>
<dbReference type="PANTHER" id="PTHR11515:SF11">
    <property type="entry name" value="LUTROPIN SUBUNIT BETA"/>
    <property type="match status" value="1"/>
</dbReference>
<reference evidence="10" key="1">
    <citation type="journal article" date="2009" name="Comp. Biochem. Physiol. B, Biochem. Mol. Biol.">
        <title>Quantification of gonadotropin subunits GPalpha, FSHbeta, and LHbeta mRNA expression from Atlantic cod (Gadus morhua) throughout a reproductive cycle.</title>
        <authorList>
            <person name="Mittelholzer C."/>
            <person name="Andersson E."/>
            <person name="Taranger G.L."/>
            <person name="Karlsen O."/>
            <person name="Norberg B."/>
        </authorList>
    </citation>
    <scope>NUCLEOTIDE SEQUENCE</scope>
</reference>
<dbReference type="AlphaFoldDB" id="B0VXR8"/>
<name>B0VXR8_GADMO</name>
<dbReference type="SMART" id="SM00068">
    <property type="entry name" value="GHB"/>
    <property type="match status" value="1"/>
</dbReference>
<evidence type="ECO:0000256" key="2">
    <source>
        <dbReference type="ARBA" id="ARBA00004613"/>
    </source>
</evidence>
<reference evidence="12" key="3">
    <citation type="submission" date="2025-05" db="UniProtKB">
        <authorList>
            <consortium name="Ensembl"/>
        </authorList>
    </citation>
    <scope>IDENTIFICATION</scope>
</reference>
<dbReference type="InterPro" id="IPR029034">
    <property type="entry name" value="Cystine-knot_cytokine"/>
</dbReference>
<dbReference type="GO" id="GO:0030728">
    <property type="term" value="P:ovulation"/>
    <property type="evidence" value="ECO:0007669"/>
    <property type="project" value="TreeGrafter"/>
</dbReference>
<dbReference type="GeneTree" id="ENSGT00940000172097"/>
<feature type="signal peptide" evidence="8">
    <location>
        <begin position="1"/>
        <end position="15"/>
    </location>
</feature>
<evidence type="ECO:0000313" key="10">
    <source>
        <dbReference type="EMBL" id="ABD62883.1"/>
    </source>
</evidence>
<dbReference type="OMA" id="CAGQCYH"/>
<accession>B0VXR8</accession>
<dbReference type="GO" id="GO:0005615">
    <property type="term" value="C:extracellular space"/>
    <property type="evidence" value="ECO:0007669"/>
    <property type="project" value="TreeGrafter"/>
</dbReference>
<feature type="chain" id="PRO_5011934770" evidence="8">
    <location>
        <begin position="16"/>
        <end position="113"/>
    </location>
</feature>
<organism evidence="10">
    <name type="scientific">Gadus morhua</name>
    <name type="common">Atlantic cod</name>
    <dbReference type="NCBI Taxonomy" id="8049"/>
    <lineage>
        <taxon>Eukaryota</taxon>
        <taxon>Metazoa</taxon>
        <taxon>Chordata</taxon>
        <taxon>Craniata</taxon>
        <taxon>Vertebrata</taxon>
        <taxon>Euteleostomi</taxon>
        <taxon>Actinopterygii</taxon>
        <taxon>Neopterygii</taxon>
        <taxon>Teleostei</taxon>
        <taxon>Neoteleostei</taxon>
        <taxon>Acanthomorphata</taxon>
        <taxon>Zeiogadaria</taxon>
        <taxon>Gadariae</taxon>
        <taxon>Gadiformes</taxon>
        <taxon>Gadoidei</taxon>
        <taxon>Gadidae</taxon>
        <taxon>Gadus</taxon>
    </lineage>
</organism>
<keyword evidence="13" id="KW-1185">Reference proteome</keyword>
<dbReference type="InterPro" id="IPR006208">
    <property type="entry name" value="Glyco_hormone_CN"/>
</dbReference>
<sequence>MQLVVMAAVLAMTWADQPCSFTCRPTPTTIAVKSCVRTESINTTMCEGQCYQEDPMDPGERPQQYTCSGDWAYEVKHFEGCLEGVLYPVARSCKCSLCQSSNTDCERVLWDVC</sequence>
<keyword evidence="7" id="KW-1015">Disulfide bond</keyword>
<feature type="domain" description="Glycoprotein hormone subunit beta" evidence="9">
    <location>
        <begin position="22"/>
        <end position="107"/>
    </location>
</feature>
<comment type="subunit">
    <text evidence="4">Heterodimer of an alpha and a beta chain.</text>
</comment>
<dbReference type="Pfam" id="PF00007">
    <property type="entry name" value="Cys_knot"/>
    <property type="match status" value="1"/>
</dbReference>
<protein>
    <submittedName>
        <fullName evidence="10">Follicle-stimulating hormone beta subunit</fullName>
    </submittedName>
</protein>
<evidence type="ECO:0000256" key="7">
    <source>
        <dbReference type="ARBA" id="ARBA00023157"/>
    </source>
</evidence>
<keyword evidence="8" id="KW-0732">Signal</keyword>
<comment type="similarity">
    <text evidence="3">Belongs to the glycoprotein hormones subunit beta family.</text>
</comment>
<evidence type="ECO:0000256" key="4">
    <source>
        <dbReference type="ARBA" id="ARBA00011870"/>
    </source>
</evidence>
<evidence type="ECO:0000256" key="1">
    <source>
        <dbReference type="ARBA" id="ARBA00003920"/>
    </source>
</evidence>
<comment type="function">
    <text evidence="1">Involved in gametogenesis and steroidogenesis.</text>
</comment>
<keyword evidence="6" id="KW-0372">Hormone</keyword>
<dbReference type="Proteomes" id="UP000694546">
    <property type="component" value="Chromosome 14"/>
</dbReference>
<dbReference type="InterPro" id="IPR001545">
    <property type="entry name" value="Gonadotropin_bsu"/>
</dbReference>
<keyword evidence="5" id="KW-0964">Secreted</keyword>
<dbReference type="Ensembl" id="ENSGMOT00000005957.2">
    <property type="protein sequence ID" value="ENSGMOP00000005788.2"/>
    <property type="gene ID" value="ENSGMOG00000005455.2"/>
</dbReference>
<dbReference type="EMBL" id="DQ402373">
    <property type="protein sequence ID" value="ABD62883.1"/>
    <property type="molecule type" value="mRNA"/>
</dbReference>
<dbReference type="CDD" id="cd00069">
    <property type="entry name" value="GHB_like"/>
    <property type="match status" value="1"/>
</dbReference>
<dbReference type="PANTHER" id="PTHR11515">
    <property type="entry name" value="GLYCOPROTEIN HORMONE BETA CHAIN"/>
    <property type="match status" value="1"/>
</dbReference>
<dbReference type="GO" id="GO:0005179">
    <property type="term" value="F:hormone activity"/>
    <property type="evidence" value="ECO:0007669"/>
    <property type="project" value="UniProtKB-KW"/>
</dbReference>
<evidence type="ECO:0000313" key="13">
    <source>
        <dbReference type="Proteomes" id="UP000694546"/>
    </source>
</evidence>
<dbReference type="Bgee" id="ENSGMOG00000005455">
    <property type="expression patterns" value="Expressed in testis and 2 other cell types or tissues"/>
</dbReference>
<dbReference type="EMBL" id="HM768313">
    <property type="protein sequence ID" value="ADM15038.1"/>
    <property type="molecule type" value="Genomic_DNA"/>
</dbReference>
<evidence type="ECO:0000256" key="5">
    <source>
        <dbReference type="ARBA" id="ARBA00022525"/>
    </source>
</evidence>
<evidence type="ECO:0000256" key="8">
    <source>
        <dbReference type="SAM" id="SignalP"/>
    </source>
</evidence>